<dbReference type="InterPro" id="IPR026591">
    <property type="entry name" value="Sirtuin_cat_small_dom_sf"/>
</dbReference>
<dbReference type="AlphaFoldDB" id="A0A2V1D8Q4"/>
<evidence type="ECO:0000313" key="2">
    <source>
        <dbReference type="EMBL" id="PVH94431.1"/>
    </source>
</evidence>
<dbReference type="OrthoDB" id="424302at2759"/>
<dbReference type="EMBL" id="KZ805535">
    <property type="protein sequence ID" value="PVH94431.1"/>
    <property type="molecule type" value="Genomic_DNA"/>
</dbReference>
<evidence type="ECO:0000256" key="1">
    <source>
        <dbReference type="ARBA" id="ARBA00022679"/>
    </source>
</evidence>
<reference evidence="2 3" key="1">
    <citation type="journal article" date="2018" name="Sci. Rep.">
        <title>Comparative genomics provides insights into the lifestyle and reveals functional heterogeneity of dark septate endophytic fungi.</title>
        <authorList>
            <person name="Knapp D.G."/>
            <person name="Nemeth J.B."/>
            <person name="Barry K."/>
            <person name="Hainaut M."/>
            <person name="Henrissat B."/>
            <person name="Johnson J."/>
            <person name="Kuo A."/>
            <person name="Lim J.H.P."/>
            <person name="Lipzen A."/>
            <person name="Nolan M."/>
            <person name="Ohm R.A."/>
            <person name="Tamas L."/>
            <person name="Grigoriev I.V."/>
            <person name="Spatafora J.W."/>
            <person name="Nagy L.G."/>
            <person name="Kovacs G.M."/>
        </authorList>
    </citation>
    <scope>NUCLEOTIDE SEQUENCE [LARGE SCALE GENOMIC DNA]</scope>
    <source>
        <strain evidence="2 3">DSE2036</strain>
    </source>
</reference>
<accession>A0A2V1D8Q4</accession>
<name>A0A2V1D8Q4_9PLEO</name>
<dbReference type="Gene3D" id="3.40.50.1220">
    <property type="entry name" value="TPP-binding domain"/>
    <property type="match status" value="1"/>
</dbReference>
<dbReference type="STRING" id="97972.A0A2V1D8Q4"/>
<evidence type="ECO:0000313" key="3">
    <source>
        <dbReference type="Proteomes" id="UP000244855"/>
    </source>
</evidence>
<dbReference type="SUPFAM" id="SSF52467">
    <property type="entry name" value="DHS-like NAD/FAD-binding domain"/>
    <property type="match status" value="1"/>
</dbReference>
<keyword evidence="1" id="KW-0808">Transferase</keyword>
<dbReference type="GO" id="GO:0016740">
    <property type="term" value="F:transferase activity"/>
    <property type="evidence" value="ECO:0007669"/>
    <property type="project" value="UniProtKB-KW"/>
</dbReference>
<dbReference type="Gene3D" id="3.30.1600.10">
    <property type="entry name" value="SIR2/SIRT2 'Small Domain"/>
    <property type="match status" value="1"/>
</dbReference>
<gene>
    <name evidence="2" type="ORF">DM02DRAFT_618630</name>
</gene>
<proteinExistence type="predicted"/>
<sequence>MRSQLLLSGMKDGWLTQVLSKCLMGFSSKPINQGQGYHGTLTSIRCATCDYYINLHKPQDFPFLLSTTKCPLAFSDFLHCPECANVSHLGLVWCASSKSLPKPDSVDESMSEGHIDLVIAAETSLEVFLAAEWVSTARAYGEHLWLSLMRETIDCWTD</sequence>
<dbReference type="Proteomes" id="UP000244855">
    <property type="component" value="Unassembled WGS sequence"/>
</dbReference>
<organism evidence="2 3">
    <name type="scientific">Periconia macrospinosa</name>
    <dbReference type="NCBI Taxonomy" id="97972"/>
    <lineage>
        <taxon>Eukaryota</taxon>
        <taxon>Fungi</taxon>
        <taxon>Dikarya</taxon>
        <taxon>Ascomycota</taxon>
        <taxon>Pezizomycotina</taxon>
        <taxon>Dothideomycetes</taxon>
        <taxon>Pleosporomycetidae</taxon>
        <taxon>Pleosporales</taxon>
        <taxon>Massarineae</taxon>
        <taxon>Periconiaceae</taxon>
        <taxon>Periconia</taxon>
    </lineage>
</organism>
<keyword evidence="3" id="KW-1185">Reference proteome</keyword>
<dbReference type="InterPro" id="IPR029035">
    <property type="entry name" value="DHS-like_NAD/FAD-binding_dom"/>
</dbReference>
<protein>
    <submittedName>
        <fullName evidence="2">Uncharacterized protein</fullName>
    </submittedName>
</protein>